<feature type="domain" description="ABC3 transporter permease C-terminal" evidence="9">
    <location>
        <begin position="690"/>
        <end position="803"/>
    </location>
</feature>
<evidence type="ECO:0000256" key="6">
    <source>
        <dbReference type="ARBA" id="ARBA00038076"/>
    </source>
</evidence>
<feature type="transmembrane region" description="Helical" evidence="7">
    <location>
        <begin position="405"/>
        <end position="428"/>
    </location>
</feature>
<keyword evidence="2" id="KW-1003">Cell membrane</keyword>
<comment type="subcellular location">
    <subcellularLocation>
        <location evidence="1">Cell membrane</location>
        <topology evidence="1">Multi-pass membrane protein</topology>
    </subcellularLocation>
</comment>
<dbReference type="EMBL" id="MWQO01000044">
    <property type="protein sequence ID" value="THD08808.1"/>
    <property type="molecule type" value="Genomic_DNA"/>
</dbReference>
<keyword evidence="4 7" id="KW-1133">Transmembrane helix</keyword>
<feature type="transmembrane region" description="Helical" evidence="7">
    <location>
        <begin position="256"/>
        <end position="280"/>
    </location>
</feature>
<keyword evidence="8" id="KW-0732">Signal</keyword>
<evidence type="ECO:0000256" key="5">
    <source>
        <dbReference type="ARBA" id="ARBA00023136"/>
    </source>
</evidence>
<dbReference type="InterPro" id="IPR050250">
    <property type="entry name" value="Macrolide_Exporter_MacB"/>
</dbReference>
<sequence>MLGVALAATVFCYMLLQGMAGSQIAGASPQRRYFTLGVQTAGGVNYSVSPKLAAGLQQRLPDAFAVAVSFDGPPRFSSLVLPDGSKRVAMALDSVRGQYFRAVDLRHVLGRVISPAEERANAPVIVINRHCADALFGSAQAALNRALILHIGGGSSAGPRQVQVIGVIMGGFTGIRAYDEHFRHEPVAWVPLAFPIGFPTLLSVPASLPQGEIRHDLDLAWHGLPETVRGVGNHGLVFTQPFSTDPDAVAATAHKLGLYLDLAGAALLLTLVNLIAVNFLEALRRRSVQAIERTLGATRAWQLRRVLYRSLLGALVSLLVTGALLVAALVVARRAIAAMGGFALMSSPWARVGRVLDWPHLLIPALALIVAVVLVEVLVHAGLLARGQQGSGSMQVSSPRGERRIGGVILALEFTLAALLAVLAGWGVQYAWRMAHQDLGMLRGQRITLLSTKLNKAYSAAHPHAWMEGVTSAVLAADLRRAIAGVEPQAVVAFGPVVGVPFRHSDGNFKFSEMTLEAGQSRIGTHGFVASPGWLQVGAVQLLAGRGFSRDDPDPHAILIDADVARALFGNVRNAVGREVHTSAFPHMPSRTMRVRGIVAPLYLEGPGHAPVASFIEAMQGGDQTFRFMGGDLLIRPALPVAAYPALQAAVQRVYAKDSPTIEVAGVRSSTRQLNRLNRPQRILATIFGVVAGFALLIALTGLAVFLRLFLALRKRVDAIRQALGASPRRLYIGVLAGTVLLCVAGAVLALLFTPWLAQQFALLSGAQVAPFGSATWIALAVLLLAVFLVAHFPARRAARAEPAESLHEL</sequence>
<proteinExistence type="inferred from homology"/>
<feature type="transmembrane region" description="Helical" evidence="7">
    <location>
        <begin position="769"/>
        <end position="791"/>
    </location>
</feature>
<evidence type="ECO:0000256" key="3">
    <source>
        <dbReference type="ARBA" id="ARBA00022692"/>
    </source>
</evidence>
<feature type="transmembrane region" description="Helical" evidence="7">
    <location>
        <begin position="361"/>
        <end position="384"/>
    </location>
</feature>
<reference evidence="11 12" key="1">
    <citation type="submission" date="2017-02" db="EMBL/GenBank/DDBJ databases">
        <title>Whole genome sequencing of Metallibacterium scheffleri DSM 24874 (T).</title>
        <authorList>
            <person name="Kumar S."/>
            <person name="Patil P."/>
            <person name="Patil P.B."/>
        </authorList>
    </citation>
    <scope>NUCLEOTIDE SEQUENCE [LARGE SCALE GENOMIC DNA]</scope>
    <source>
        <strain evidence="11 12">DSM 24874</strain>
    </source>
</reference>
<dbReference type="GO" id="GO:0022857">
    <property type="term" value="F:transmembrane transporter activity"/>
    <property type="evidence" value="ECO:0007669"/>
    <property type="project" value="TreeGrafter"/>
</dbReference>
<keyword evidence="3 7" id="KW-0812">Transmembrane</keyword>
<dbReference type="AlphaFoldDB" id="A0A4S3KKB8"/>
<dbReference type="InterPro" id="IPR003838">
    <property type="entry name" value="ABC3_permease_C"/>
</dbReference>
<comment type="similarity">
    <text evidence="6">Belongs to the ABC-4 integral membrane protein family.</text>
</comment>
<feature type="signal peptide" evidence="8">
    <location>
        <begin position="1"/>
        <end position="27"/>
    </location>
</feature>
<evidence type="ECO:0000259" key="9">
    <source>
        <dbReference type="Pfam" id="PF02687"/>
    </source>
</evidence>
<evidence type="ECO:0000256" key="7">
    <source>
        <dbReference type="SAM" id="Phobius"/>
    </source>
</evidence>
<feature type="domain" description="MacB-like periplasmic core" evidence="10">
    <location>
        <begin position="477"/>
        <end position="601"/>
    </location>
</feature>
<dbReference type="Proteomes" id="UP000307749">
    <property type="component" value="Unassembled WGS sequence"/>
</dbReference>
<feature type="transmembrane region" description="Helical" evidence="7">
    <location>
        <begin position="311"/>
        <end position="332"/>
    </location>
</feature>
<keyword evidence="5 7" id="KW-0472">Membrane</keyword>
<evidence type="ECO:0000256" key="2">
    <source>
        <dbReference type="ARBA" id="ARBA00022475"/>
    </source>
</evidence>
<protein>
    <recommendedName>
        <fullName evidence="13">ABC3 transporter permease protein domain-containing protein</fullName>
    </recommendedName>
</protein>
<dbReference type="GO" id="GO:0005886">
    <property type="term" value="C:plasma membrane"/>
    <property type="evidence" value="ECO:0007669"/>
    <property type="project" value="UniProtKB-SubCell"/>
</dbReference>
<accession>A0A4S3KKB8</accession>
<feature type="transmembrane region" description="Helical" evidence="7">
    <location>
        <begin position="683"/>
        <end position="711"/>
    </location>
</feature>
<evidence type="ECO:0000259" key="10">
    <source>
        <dbReference type="Pfam" id="PF12704"/>
    </source>
</evidence>
<feature type="chain" id="PRO_5020504745" description="ABC3 transporter permease protein domain-containing protein" evidence="8">
    <location>
        <begin position="28"/>
        <end position="810"/>
    </location>
</feature>
<dbReference type="Pfam" id="PF12704">
    <property type="entry name" value="MacB_PCD"/>
    <property type="match status" value="2"/>
</dbReference>
<dbReference type="PANTHER" id="PTHR30572">
    <property type="entry name" value="MEMBRANE COMPONENT OF TRANSPORTER-RELATED"/>
    <property type="match status" value="1"/>
</dbReference>
<keyword evidence="12" id="KW-1185">Reference proteome</keyword>
<evidence type="ECO:0000256" key="1">
    <source>
        <dbReference type="ARBA" id="ARBA00004651"/>
    </source>
</evidence>
<dbReference type="PANTHER" id="PTHR30572:SF4">
    <property type="entry name" value="ABC TRANSPORTER PERMEASE YTRF"/>
    <property type="match status" value="1"/>
</dbReference>
<gene>
    <name evidence="11" type="ORF">B1806_12385</name>
</gene>
<name>A0A4S3KKB8_9GAMM</name>
<feature type="domain" description="MacB-like periplasmic core" evidence="10">
    <location>
        <begin position="4"/>
        <end position="192"/>
    </location>
</feature>
<organism evidence="11 12">
    <name type="scientific">Metallibacterium scheffleri</name>
    <dbReference type="NCBI Taxonomy" id="993689"/>
    <lineage>
        <taxon>Bacteria</taxon>
        <taxon>Pseudomonadati</taxon>
        <taxon>Pseudomonadota</taxon>
        <taxon>Gammaproteobacteria</taxon>
        <taxon>Lysobacterales</taxon>
        <taxon>Rhodanobacteraceae</taxon>
        <taxon>Metallibacterium</taxon>
    </lineage>
</organism>
<feature type="transmembrane region" description="Helical" evidence="7">
    <location>
        <begin position="731"/>
        <end position="757"/>
    </location>
</feature>
<evidence type="ECO:0008006" key="13">
    <source>
        <dbReference type="Google" id="ProtNLM"/>
    </source>
</evidence>
<evidence type="ECO:0000256" key="4">
    <source>
        <dbReference type="ARBA" id="ARBA00022989"/>
    </source>
</evidence>
<dbReference type="InterPro" id="IPR025857">
    <property type="entry name" value="MacB_PCD"/>
</dbReference>
<dbReference type="STRING" id="993689.GCA_002077135_01978"/>
<evidence type="ECO:0000256" key="8">
    <source>
        <dbReference type="SAM" id="SignalP"/>
    </source>
</evidence>
<comment type="caution">
    <text evidence="11">The sequence shown here is derived from an EMBL/GenBank/DDBJ whole genome shotgun (WGS) entry which is preliminary data.</text>
</comment>
<dbReference type="Pfam" id="PF02687">
    <property type="entry name" value="FtsX"/>
    <property type="match status" value="1"/>
</dbReference>
<evidence type="ECO:0000313" key="11">
    <source>
        <dbReference type="EMBL" id="THD08808.1"/>
    </source>
</evidence>
<evidence type="ECO:0000313" key="12">
    <source>
        <dbReference type="Proteomes" id="UP000307749"/>
    </source>
</evidence>